<gene>
    <name evidence="1" type="ORF">FK268_23975</name>
</gene>
<name>A0A5C5R6E1_9ACTN</name>
<dbReference type="InterPro" id="IPR027417">
    <property type="entry name" value="P-loop_NTPase"/>
</dbReference>
<evidence type="ECO:0000313" key="2">
    <source>
        <dbReference type="Proteomes" id="UP000319792"/>
    </source>
</evidence>
<keyword evidence="2" id="KW-1185">Reference proteome</keyword>
<feature type="non-terminal residue" evidence="1">
    <location>
        <position position="169"/>
    </location>
</feature>
<organism evidence="1 2">
    <name type="scientific">Tsukamurella sputi</name>
    <dbReference type="NCBI Taxonomy" id="2591848"/>
    <lineage>
        <taxon>Bacteria</taxon>
        <taxon>Bacillati</taxon>
        <taxon>Actinomycetota</taxon>
        <taxon>Actinomycetes</taxon>
        <taxon>Mycobacteriales</taxon>
        <taxon>Tsukamurellaceae</taxon>
        <taxon>Tsukamurella</taxon>
    </lineage>
</organism>
<dbReference type="Proteomes" id="UP000319792">
    <property type="component" value="Unassembled WGS sequence"/>
</dbReference>
<comment type="caution">
    <text evidence="1">The sequence shown here is derived from an EMBL/GenBank/DDBJ whole genome shotgun (WGS) entry which is preliminary data.</text>
</comment>
<feature type="non-terminal residue" evidence="1">
    <location>
        <position position="1"/>
    </location>
</feature>
<dbReference type="AlphaFoldDB" id="A0A5C5R6E1"/>
<reference evidence="1 2" key="1">
    <citation type="submission" date="2019-08" db="EMBL/GenBank/DDBJ databases">
        <title>Tsukamurella conjunctivitidis sp. nov., Tsukamurella assacharolytica sp. nov. and Tsukamurella sputae sp. nov. isolated from patients with conjunctivitis, bacteraemia (lymphoma) and respiratory infection (sputum) in Hong Kong.</title>
        <authorList>
            <person name="Fok K.M.N."/>
            <person name="Fong J.Y.H."/>
        </authorList>
    </citation>
    <scope>NUCLEOTIDE SEQUENCE [LARGE SCALE GENOMIC DNA]</scope>
    <source>
        <strain evidence="1 2">HKU70</strain>
    </source>
</reference>
<dbReference type="EMBL" id="VIGV01000240">
    <property type="protein sequence ID" value="TWS18520.1"/>
    <property type="molecule type" value="Genomic_DNA"/>
</dbReference>
<sequence>DSLGPRSSDILRYCLGALALRDDASLVMLPLLLSNPGFRRSITQVAVKRDPIGAGSFWAWFDALSPEAASTVTAPLSNKLRPLLTPTLRAVLGQTAPRFNVRQVLTENKILLVPLQVGVLGHSAAQLLAAAVLAELWQAIRERVAIPEDSRTPVQVYIDEVQDFLRLPT</sequence>
<dbReference type="SUPFAM" id="SSF52540">
    <property type="entry name" value="P-loop containing nucleoside triphosphate hydrolases"/>
    <property type="match status" value="1"/>
</dbReference>
<proteinExistence type="predicted"/>
<protein>
    <submittedName>
        <fullName evidence="1">Type IV secretory system conjugative DNA transfer family protein</fullName>
    </submittedName>
</protein>
<evidence type="ECO:0000313" key="1">
    <source>
        <dbReference type="EMBL" id="TWS18520.1"/>
    </source>
</evidence>
<accession>A0A5C5R6E1</accession>